<dbReference type="RefSeq" id="XP_033401059.1">
    <property type="nucleotide sequence ID" value="XM_033539821.1"/>
</dbReference>
<evidence type="ECO:0000313" key="2">
    <source>
        <dbReference type="Proteomes" id="UP000799438"/>
    </source>
</evidence>
<sequence length="71" mass="7194">MCLGPGCAVETLGPWIRRKAFVRALRVGPSTHPPARLLGRLHACVRAALHCTALTADADAAACAGGGGGFV</sequence>
<gene>
    <name evidence="1" type="ORF">K452DRAFT_283703</name>
</gene>
<dbReference type="AlphaFoldDB" id="A0A6A6BRA4"/>
<protein>
    <submittedName>
        <fullName evidence="1">Uncharacterized protein</fullName>
    </submittedName>
</protein>
<reference evidence="1" key="1">
    <citation type="journal article" date="2020" name="Stud. Mycol.">
        <title>101 Dothideomycetes genomes: a test case for predicting lifestyles and emergence of pathogens.</title>
        <authorList>
            <person name="Haridas S."/>
            <person name="Albert R."/>
            <person name="Binder M."/>
            <person name="Bloem J."/>
            <person name="Labutti K."/>
            <person name="Salamov A."/>
            <person name="Andreopoulos B."/>
            <person name="Baker S."/>
            <person name="Barry K."/>
            <person name="Bills G."/>
            <person name="Bluhm B."/>
            <person name="Cannon C."/>
            <person name="Castanera R."/>
            <person name="Culley D."/>
            <person name="Daum C."/>
            <person name="Ezra D."/>
            <person name="Gonzalez J."/>
            <person name="Henrissat B."/>
            <person name="Kuo A."/>
            <person name="Liang C."/>
            <person name="Lipzen A."/>
            <person name="Lutzoni F."/>
            <person name="Magnuson J."/>
            <person name="Mondo S."/>
            <person name="Nolan M."/>
            <person name="Ohm R."/>
            <person name="Pangilinan J."/>
            <person name="Park H.-J."/>
            <person name="Ramirez L."/>
            <person name="Alfaro M."/>
            <person name="Sun H."/>
            <person name="Tritt A."/>
            <person name="Yoshinaga Y."/>
            <person name="Zwiers L.-H."/>
            <person name="Turgeon B."/>
            <person name="Goodwin S."/>
            <person name="Spatafora J."/>
            <person name="Crous P."/>
            <person name="Grigoriev I."/>
        </authorList>
    </citation>
    <scope>NUCLEOTIDE SEQUENCE</scope>
    <source>
        <strain evidence="1">CBS 121167</strain>
    </source>
</reference>
<dbReference type="GeneID" id="54297317"/>
<evidence type="ECO:0000313" key="1">
    <source>
        <dbReference type="EMBL" id="KAF2145347.1"/>
    </source>
</evidence>
<accession>A0A6A6BRA4</accession>
<name>A0A6A6BRA4_9PEZI</name>
<proteinExistence type="predicted"/>
<organism evidence="1 2">
    <name type="scientific">Aplosporella prunicola CBS 121167</name>
    <dbReference type="NCBI Taxonomy" id="1176127"/>
    <lineage>
        <taxon>Eukaryota</taxon>
        <taxon>Fungi</taxon>
        <taxon>Dikarya</taxon>
        <taxon>Ascomycota</taxon>
        <taxon>Pezizomycotina</taxon>
        <taxon>Dothideomycetes</taxon>
        <taxon>Dothideomycetes incertae sedis</taxon>
        <taxon>Botryosphaeriales</taxon>
        <taxon>Aplosporellaceae</taxon>
        <taxon>Aplosporella</taxon>
    </lineage>
</organism>
<dbReference type="Proteomes" id="UP000799438">
    <property type="component" value="Unassembled WGS sequence"/>
</dbReference>
<dbReference type="EMBL" id="ML995477">
    <property type="protein sequence ID" value="KAF2145347.1"/>
    <property type="molecule type" value="Genomic_DNA"/>
</dbReference>
<feature type="non-terminal residue" evidence="1">
    <location>
        <position position="71"/>
    </location>
</feature>
<keyword evidence="2" id="KW-1185">Reference proteome</keyword>